<evidence type="ECO:0000256" key="1">
    <source>
        <dbReference type="SAM" id="Phobius"/>
    </source>
</evidence>
<dbReference type="AlphaFoldDB" id="A0A1Y5SE31"/>
<keyword evidence="3" id="KW-1185">Reference proteome</keyword>
<dbReference type="Proteomes" id="UP000193077">
    <property type="component" value="Unassembled WGS sequence"/>
</dbReference>
<reference evidence="2 3" key="1">
    <citation type="submission" date="2017-03" db="EMBL/GenBank/DDBJ databases">
        <authorList>
            <person name="Afonso C.L."/>
            <person name="Miller P.J."/>
            <person name="Scott M.A."/>
            <person name="Spackman E."/>
            <person name="Goraichik I."/>
            <person name="Dimitrov K.M."/>
            <person name="Suarez D.L."/>
            <person name="Swayne D.E."/>
        </authorList>
    </citation>
    <scope>NUCLEOTIDE SEQUENCE [LARGE SCALE GENOMIC DNA]</scope>
    <source>
        <strain evidence="2 3">CECT 7639</strain>
    </source>
</reference>
<feature type="transmembrane region" description="Helical" evidence="1">
    <location>
        <begin position="58"/>
        <end position="77"/>
    </location>
</feature>
<name>A0A1Y5SE31_9RHOB</name>
<evidence type="ECO:0000313" key="3">
    <source>
        <dbReference type="Proteomes" id="UP000193077"/>
    </source>
</evidence>
<keyword evidence="1" id="KW-1133">Transmembrane helix</keyword>
<organism evidence="2 3">
    <name type="scientific">Falsiruegeria litorea R37</name>
    <dbReference type="NCBI Taxonomy" id="1200284"/>
    <lineage>
        <taxon>Bacteria</taxon>
        <taxon>Pseudomonadati</taxon>
        <taxon>Pseudomonadota</taxon>
        <taxon>Alphaproteobacteria</taxon>
        <taxon>Rhodobacterales</taxon>
        <taxon>Roseobacteraceae</taxon>
        <taxon>Falsiruegeria</taxon>
    </lineage>
</organism>
<accession>A0A1Y5SE31</accession>
<feature type="transmembrane region" description="Helical" evidence="1">
    <location>
        <begin position="25"/>
        <end position="46"/>
    </location>
</feature>
<keyword evidence="1" id="KW-0472">Membrane</keyword>
<sequence>MDFGFDVTGAVAGVSEARSGLSGKFTMIMIIAVIGLVGRQVFVAFGPSLKFSNPFARFSGFGLIGVAMAVFVGGLLVSGKGRTALIQLQRNISDPFIVSVLERDSCDVASGAYCVVVFEGEREIVVNWFDKRVDMFAIANPRTEVHWLTVRPQLRPETALLAGG</sequence>
<protein>
    <submittedName>
        <fullName evidence="2">Uncharacterized protein</fullName>
    </submittedName>
</protein>
<proteinExistence type="predicted"/>
<gene>
    <name evidence="2" type="ORF">TRL7639_01950</name>
</gene>
<evidence type="ECO:0000313" key="2">
    <source>
        <dbReference type="EMBL" id="SLN38623.1"/>
    </source>
</evidence>
<dbReference type="RefSeq" id="WP_085795484.1">
    <property type="nucleotide sequence ID" value="NZ_FWFO01000001.1"/>
</dbReference>
<dbReference type="EMBL" id="FWFO01000001">
    <property type="protein sequence ID" value="SLN38623.1"/>
    <property type="molecule type" value="Genomic_DNA"/>
</dbReference>
<keyword evidence="1" id="KW-0812">Transmembrane</keyword>
<dbReference type="OrthoDB" id="7666216at2"/>